<dbReference type="OrthoDB" id="3365698at2759"/>
<keyword evidence="2" id="KW-1185">Reference proteome</keyword>
<name>A0A6A4GQN6_9AGAR</name>
<dbReference type="EMBL" id="ML769795">
    <property type="protein sequence ID" value="KAE9387527.1"/>
    <property type="molecule type" value="Genomic_DNA"/>
</dbReference>
<evidence type="ECO:0008006" key="3">
    <source>
        <dbReference type="Google" id="ProtNLM"/>
    </source>
</evidence>
<proteinExistence type="predicted"/>
<evidence type="ECO:0000313" key="1">
    <source>
        <dbReference type="EMBL" id="KAE9387527.1"/>
    </source>
</evidence>
<evidence type="ECO:0000313" key="2">
    <source>
        <dbReference type="Proteomes" id="UP000799118"/>
    </source>
</evidence>
<dbReference type="Gene3D" id="3.80.10.10">
    <property type="entry name" value="Ribonuclease Inhibitor"/>
    <property type="match status" value="1"/>
</dbReference>
<dbReference type="InterPro" id="IPR032675">
    <property type="entry name" value="LRR_dom_sf"/>
</dbReference>
<sequence>MFSSVMDIFVHRTPNLKRLILDSNPSTAFPWTQLAHLTLVPDNMAIEKMGVLRKCTNLTSLDIRDFVMQNRNENSGLFVDLESISESPIVCSKMEVLTIRWHLPTDAPADSSKHSIFRFLSCPSLKILHLRNYYSNWCSTQSSWAHFDTFMAFSKRSSFRLTSLSIDSVPMSDSNLLHLLSRIPTLLDLTLMWNTVL</sequence>
<accession>A0A6A4GQN6</accession>
<organism evidence="1 2">
    <name type="scientific">Gymnopus androsaceus JB14</name>
    <dbReference type="NCBI Taxonomy" id="1447944"/>
    <lineage>
        <taxon>Eukaryota</taxon>
        <taxon>Fungi</taxon>
        <taxon>Dikarya</taxon>
        <taxon>Basidiomycota</taxon>
        <taxon>Agaricomycotina</taxon>
        <taxon>Agaricomycetes</taxon>
        <taxon>Agaricomycetidae</taxon>
        <taxon>Agaricales</taxon>
        <taxon>Marasmiineae</taxon>
        <taxon>Omphalotaceae</taxon>
        <taxon>Gymnopus</taxon>
    </lineage>
</organism>
<protein>
    <recommendedName>
        <fullName evidence="3">F-box domain-containing protein</fullName>
    </recommendedName>
</protein>
<dbReference type="AlphaFoldDB" id="A0A6A4GQN6"/>
<dbReference type="SUPFAM" id="SSF52047">
    <property type="entry name" value="RNI-like"/>
    <property type="match status" value="1"/>
</dbReference>
<dbReference type="Proteomes" id="UP000799118">
    <property type="component" value="Unassembled WGS sequence"/>
</dbReference>
<gene>
    <name evidence="1" type="ORF">BT96DRAFT_483018</name>
</gene>
<reference evidence="1" key="1">
    <citation type="journal article" date="2019" name="Environ. Microbiol.">
        <title>Fungal ecological strategies reflected in gene transcription - a case study of two litter decomposers.</title>
        <authorList>
            <person name="Barbi F."/>
            <person name="Kohler A."/>
            <person name="Barry K."/>
            <person name="Baskaran P."/>
            <person name="Daum C."/>
            <person name="Fauchery L."/>
            <person name="Ihrmark K."/>
            <person name="Kuo A."/>
            <person name="LaButti K."/>
            <person name="Lipzen A."/>
            <person name="Morin E."/>
            <person name="Grigoriev I.V."/>
            <person name="Henrissat B."/>
            <person name="Lindahl B."/>
            <person name="Martin F."/>
        </authorList>
    </citation>
    <scope>NUCLEOTIDE SEQUENCE</scope>
    <source>
        <strain evidence="1">JB14</strain>
    </source>
</reference>